<dbReference type="KEGG" id="slr:L21SP2_2948"/>
<evidence type="ECO:0000256" key="1">
    <source>
        <dbReference type="SAM" id="MobiDB-lite"/>
    </source>
</evidence>
<feature type="region of interest" description="Disordered" evidence="1">
    <location>
        <begin position="1"/>
        <end position="38"/>
    </location>
</feature>
<keyword evidence="3" id="KW-1185">Reference proteome</keyword>
<name>V5WL56_9SPIO</name>
<gene>
    <name evidence="2" type="ORF">L21SP2_2948</name>
</gene>
<evidence type="ECO:0000313" key="2">
    <source>
        <dbReference type="EMBL" id="AHC16294.1"/>
    </source>
</evidence>
<protein>
    <submittedName>
        <fullName evidence="2">Uncharacterized protein</fullName>
    </submittedName>
</protein>
<evidence type="ECO:0000313" key="3">
    <source>
        <dbReference type="Proteomes" id="UP000018680"/>
    </source>
</evidence>
<dbReference type="HOGENOM" id="CLU_3332815_0_0_12"/>
<proteinExistence type="predicted"/>
<organism evidence="2 3">
    <name type="scientific">Salinispira pacifica</name>
    <dbReference type="NCBI Taxonomy" id="1307761"/>
    <lineage>
        <taxon>Bacteria</taxon>
        <taxon>Pseudomonadati</taxon>
        <taxon>Spirochaetota</taxon>
        <taxon>Spirochaetia</taxon>
        <taxon>Spirochaetales</taxon>
        <taxon>Spirochaetaceae</taxon>
        <taxon>Salinispira</taxon>
    </lineage>
</organism>
<reference evidence="2 3" key="1">
    <citation type="journal article" date="2015" name="Stand. Genomic Sci.">
        <title>Complete genome sequence and description of Salinispira pacifica gen. nov., sp. nov., a novel spirochaete isolated form a hypersaline microbial mat.</title>
        <authorList>
            <person name="Ben Hania W."/>
            <person name="Joseph M."/>
            <person name="Schumann P."/>
            <person name="Bunk B."/>
            <person name="Fiebig A."/>
            <person name="Sproer C."/>
            <person name="Klenk H.P."/>
            <person name="Fardeau M.L."/>
            <person name="Spring S."/>
        </authorList>
    </citation>
    <scope>NUCLEOTIDE SEQUENCE [LARGE SCALE GENOMIC DNA]</scope>
    <source>
        <strain evidence="2 3">L21-RPul-D2</strain>
    </source>
</reference>
<accession>V5WL56</accession>
<dbReference type="Proteomes" id="UP000018680">
    <property type="component" value="Chromosome"/>
</dbReference>
<feature type="compositionally biased region" description="Low complexity" evidence="1">
    <location>
        <begin position="25"/>
        <end position="38"/>
    </location>
</feature>
<sequence>MKWFSGEPAEVNHRDTTEDQEAENLESSSSRESGAAPS</sequence>
<dbReference type="AlphaFoldDB" id="V5WL56"/>
<dbReference type="EMBL" id="CP006939">
    <property type="protein sequence ID" value="AHC16294.1"/>
    <property type="molecule type" value="Genomic_DNA"/>
</dbReference>